<dbReference type="InterPro" id="IPR002347">
    <property type="entry name" value="SDR_fam"/>
</dbReference>
<evidence type="ECO:0000313" key="4">
    <source>
        <dbReference type="EMBL" id="SBT04935.1"/>
    </source>
</evidence>
<dbReference type="PRINTS" id="PR00080">
    <property type="entry name" value="SDRFAMILY"/>
</dbReference>
<dbReference type="InterPro" id="IPR036291">
    <property type="entry name" value="NAD(P)-bd_dom_sf"/>
</dbReference>
<dbReference type="RefSeq" id="WP_245754458.1">
    <property type="nucleotide sequence ID" value="NZ_FLQX01000094.1"/>
</dbReference>
<accession>A0A1A8XIG9</accession>
<dbReference type="NCBIfam" id="NF005437">
    <property type="entry name" value="PRK07024.1"/>
    <property type="match status" value="1"/>
</dbReference>
<evidence type="ECO:0000256" key="2">
    <source>
        <dbReference type="ARBA" id="ARBA00023002"/>
    </source>
</evidence>
<keyword evidence="5" id="KW-1185">Reference proteome</keyword>
<dbReference type="PRINTS" id="PR00081">
    <property type="entry name" value="GDHRDH"/>
</dbReference>
<reference evidence="5" key="1">
    <citation type="submission" date="2016-06" db="EMBL/GenBank/DDBJ databases">
        <authorList>
            <person name="McIlroy S.J."/>
            <person name="Karst S.M."/>
            <person name="Albertsen M."/>
        </authorList>
    </citation>
    <scope>NUCLEOTIDE SEQUENCE [LARGE SCALE GENOMIC DNA]</scope>
</reference>
<proteinExistence type="inferred from homology"/>
<evidence type="ECO:0000313" key="5">
    <source>
        <dbReference type="Proteomes" id="UP000199169"/>
    </source>
</evidence>
<dbReference type="GO" id="GO:0016491">
    <property type="term" value="F:oxidoreductase activity"/>
    <property type="evidence" value="ECO:0007669"/>
    <property type="project" value="UniProtKB-KW"/>
</dbReference>
<organism evidence="4 5">
    <name type="scientific">Candidatus Accumulibacter aalborgensis</name>
    <dbReference type="NCBI Taxonomy" id="1860102"/>
    <lineage>
        <taxon>Bacteria</taxon>
        <taxon>Pseudomonadati</taxon>
        <taxon>Pseudomonadota</taxon>
        <taxon>Betaproteobacteria</taxon>
        <taxon>Candidatus Accumulibacter</taxon>
    </lineage>
</organism>
<dbReference type="AlphaFoldDB" id="A0A1A8XIG9"/>
<dbReference type="Gene3D" id="3.40.50.720">
    <property type="entry name" value="NAD(P)-binding Rossmann-like Domain"/>
    <property type="match status" value="1"/>
</dbReference>
<dbReference type="InterPro" id="IPR020904">
    <property type="entry name" value="Sc_DH/Rdtase_CS"/>
</dbReference>
<name>A0A1A8XIG9_9PROT</name>
<dbReference type="PANTHER" id="PTHR44196:SF1">
    <property type="entry name" value="DEHYDROGENASE_REDUCTASE SDR FAMILY MEMBER 7B"/>
    <property type="match status" value="1"/>
</dbReference>
<dbReference type="EMBL" id="FLQX01000094">
    <property type="protein sequence ID" value="SBT04935.1"/>
    <property type="molecule type" value="Genomic_DNA"/>
</dbReference>
<comment type="similarity">
    <text evidence="1 3">Belongs to the short-chain dehydrogenases/reductases (SDR) family.</text>
</comment>
<dbReference type="PROSITE" id="PS00061">
    <property type="entry name" value="ADH_SHORT"/>
    <property type="match status" value="1"/>
</dbReference>
<dbReference type="STRING" id="1860102.ACCAA_20048"/>
<dbReference type="Proteomes" id="UP000199169">
    <property type="component" value="Unassembled WGS sequence"/>
</dbReference>
<dbReference type="SUPFAM" id="SSF51735">
    <property type="entry name" value="NAD(P)-binding Rossmann-fold domains"/>
    <property type="match status" value="1"/>
</dbReference>
<evidence type="ECO:0000256" key="3">
    <source>
        <dbReference type="RuleBase" id="RU000363"/>
    </source>
</evidence>
<sequence>MLKLFITGASSGIGWALAEHYAARGALLGLCARRAEPLHGLSARWPGQVSGYPLDVTDAAALHAASEDFMARIGVPDIIIANAGVSVGTLTECAEDLDAIRRVMEVNYFGTVATFAPFIGAMRSAGRGRLVGIASLAGVRGLPGAGAYSASKAAMISYLESLRLEMHDSGVKVVTLCPGYISTPMTAANPFPMPFLMPADEAARRFARVIARGSSYTVVPWQMAIIGKLLRLLPNALYDRLFAGAPRKPRRTLAEL</sequence>
<dbReference type="GO" id="GO:0016020">
    <property type="term" value="C:membrane"/>
    <property type="evidence" value="ECO:0007669"/>
    <property type="project" value="TreeGrafter"/>
</dbReference>
<protein>
    <submittedName>
        <fullName evidence="4">Short-chain dehydrogenase/reductase SDR</fullName>
    </submittedName>
</protein>
<dbReference type="PANTHER" id="PTHR44196">
    <property type="entry name" value="DEHYDROGENASE/REDUCTASE SDR FAMILY MEMBER 7B"/>
    <property type="match status" value="1"/>
</dbReference>
<dbReference type="Pfam" id="PF00106">
    <property type="entry name" value="adh_short"/>
    <property type="match status" value="1"/>
</dbReference>
<evidence type="ECO:0000256" key="1">
    <source>
        <dbReference type="ARBA" id="ARBA00006484"/>
    </source>
</evidence>
<gene>
    <name evidence="4" type="ORF">ACCAA_20048</name>
</gene>
<keyword evidence="2" id="KW-0560">Oxidoreductase</keyword>